<reference evidence="13" key="1">
    <citation type="journal article" date="2019" name="Int. J. Syst. Evol. Microbiol.">
        <title>The Global Catalogue of Microorganisms (GCM) 10K type strain sequencing project: providing services to taxonomists for standard genome sequencing and annotation.</title>
        <authorList>
            <consortium name="The Broad Institute Genomics Platform"/>
            <consortium name="The Broad Institute Genome Sequencing Center for Infectious Disease"/>
            <person name="Wu L."/>
            <person name="Ma J."/>
        </authorList>
    </citation>
    <scope>NUCLEOTIDE SEQUENCE [LARGE SCALE GENOMIC DNA]</scope>
    <source>
        <strain evidence="13">CECT 8472</strain>
    </source>
</reference>
<dbReference type="PANTHER" id="PTHR43771:SF2">
    <property type="entry name" value="PHOSPHOMANNOMUTASE_PHOSPHOGLUCOMUTASE"/>
    <property type="match status" value="1"/>
</dbReference>
<evidence type="ECO:0000256" key="3">
    <source>
        <dbReference type="ARBA" id="ARBA00022553"/>
    </source>
</evidence>
<evidence type="ECO:0000256" key="1">
    <source>
        <dbReference type="ARBA" id="ARBA00001946"/>
    </source>
</evidence>
<dbReference type="Gene3D" id="3.30.310.50">
    <property type="entry name" value="Alpha-D-phosphohexomutase, C-terminal domain"/>
    <property type="match status" value="1"/>
</dbReference>
<dbReference type="Gene3D" id="3.40.120.10">
    <property type="entry name" value="Alpha-D-Glucose-1,6-Bisphosphate, subunit A, domain 3"/>
    <property type="match status" value="3"/>
</dbReference>
<evidence type="ECO:0000259" key="8">
    <source>
        <dbReference type="Pfam" id="PF00408"/>
    </source>
</evidence>
<dbReference type="CDD" id="cd03089">
    <property type="entry name" value="PMM_PGM"/>
    <property type="match status" value="1"/>
</dbReference>
<evidence type="ECO:0000259" key="11">
    <source>
        <dbReference type="Pfam" id="PF02880"/>
    </source>
</evidence>
<dbReference type="SUPFAM" id="SSF55957">
    <property type="entry name" value="Phosphoglucomutase, C-terminal domain"/>
    <property type="match status" value="1"/>
</dbReference>
<accession>A0ABV8UPA7</accession>
<dbReference type="SUPFAM" id="SSF53738">
    <property type="entry name" value="Phosphoglucomutase, first 3 domains"/>
    <property type="match status" value="3"/>
</dbReference>
<evidence type="ECO:0000256" key="4">
    <source>
        <dbReference type="ARBA" id="ARBA00022723"/>
    </source>
</evidence>
<evidence type="ECO:0000256" key="6">
    <source>
        <dbReference type="ARBA" id="ARBA00023235"/>
    </source>
</evidence>
<dbReference type="InterPro" id="IPR016055">
    <property type="entry name" value="A-D-PHexomutase_a/b/a-I/II/III"/>
</dbReference>
<evidence type="ECO:0000256" key="5">
    <source>
        <dbReference type="ARBA" id="ARBA00022842"/>
    </source>
</evidence>
<dbReference type="InterPro" id="IPR005846">
    <property type="entry name" value="A-D-PHexomutase_a/b/a-III"/>
</dbReference>
<name>A0ABV8UPA7_9PROT</name>
<feature type="domain" description="Alpha-D-phosphohexomutase alpha/beta/alpha" evidence="9">
    <location>
        <begin position="19"/>
        <end position="135"/>
    </location>
</feature>
<dbReference type="PROSITE" id="PS00710">
    <property type="entry name" value="PGM_PMM"/>
    <property type="match status" value="1"/>
</dbReference>
<protein>
    <submittedName>
        <fullName evidence="12">Phosphoglucomutase/phosphomannomutase PgmG</fullName>
    </submittedName>
</protein>
<dbReference type="EMBL" id="JBHSCW010000011">
    <property type="protein sequence ID" value="MFC4353138.1"/>
    <property type="molecule type" value="Genomic_DNA"/>
</dbReference>
<dbReference type="NCBIfam" id="NF046027">
    <property type="entry name" value="PhglucPhmanMutPgmG"/>
    <property type="match status" value="1"/>
</dbReference>
<dbReference type="InterPro" id="IPR005841">
    <property type="entry name" value="Alpha-D-phosphohexomutase_SF"/>
</dbReference>
<feature type="domain" description="Alpha-D-phosphohexomutase C-terminal" evidence="8">
    <location>
        <begin position="380"/>
        <end position="456"/>
    </location>
</feature>
<dbReference type="InterPro" id="IPR036900">
    <property type="entry name" value="A-D-PHexomutase_C_sf"/>
</dbReference>
<keyword evidence="4 7" id="KW-0479">Metal-binding</keyword>
<dbReference type="InterPro" id="IPR016066">
    <property type="entry name" value="A-D-PHexomutase_CS"/>
</dbReference>
<comment type="cofactor">
    <cofactor evidence="1">
        <name>Mg(2+)</name>
        <dbReference type="ChEBI" id="CHEBI:18420"/>
    </cofactor>
</comment>
<gene>
    <name evidence="12" type="primary">pgmG</name>
    <name evidence="12" type="ORF">ACFOW6_16430</name>
</gene>
<evidence type="ECO:0000259" key="10">
    <source>
        <dbReference type="Pfam" id="PF02879"/>
    </source>
</evidence>
<comment type="similarity">
    <text evidence="2 7">Belongs to the phosphohexose mutase family.</text>
</comment>
<dbReference type="RefSeq" id="WP_382423514.1">
    <property type="nucleotide sequence ID" value="NZ_JBHSCW010000011.1"/>
</dbReference>
<evidence type="ECO:0000313" key="12">
    <source>
        <dbReference type="EMBL" id="MFC4353138.1"/>
    </source>
</evidence>
<keyword evidence="3" id="KW-0597">Phosphoprotein</keyword>
<evidence type="ECO:0000256" key="2">
    <source>
        <dbReference type="ARBA" id="ARBA00010231"/>
    </source>
</evidence>
<comment type="caution">
    <text evidence="12">The sequence shown here is derived from an EMBL/GenBank/DDBJ whole genome shotgun (WGS) entry which is preliminary data.</text>
</comment>
<sequence length="468" mass="51085">MSSEAPTETSGHTFHPSLLREYDIRGLVGDTLFTEDARALGRAVGTKIRRNGGQRVVVGYDGRLSSPELEAALVAGILSSGAHVDRIGLGPTPMLYYAVHALDADGGVMVTGSHNPPDYNGFKLVIGKQAVFGEDIQELGRMAARGDFLQGHGEMEDHELLEAYVSRLLRDYKGSQQVKVAWDAGNGAAGVAMERLCEQLPGEHILLNQRIDGTFPAHHPDPTVAENLEELRRVVLDEGCDLGIAFDGDGDRIGAVDSRGRILWGDQLMLLLARDVLKAQPGATIIADVKASQILFDGIAEMGGQPLMWKTGHSLIKSKMQETGSPFAGEMSAHLFFADHFYGHDDALYAAVRLLSALETWGDSLAAFRESLPPVVNTPELRFPCPEDRKQAVIREVRERLEREGAAEVNAIDGVRVTEEGGWWLLRASNTQDVLVARCEARDESALARLRERLAEQVRLSGLELSEH</sequence>
<feature type="domain" description="Alpha-D-phosphohexomutase alpha/beta/alpha" evidence="11">
    <location>
        <begin position="264"/>
        <end position="372"/>
    </location>
</feature>
<keyword evidence="5 7" id="KW-0460">Magnesium</keyword>
<dbReference type="PRINTS" id="PR00509">
    <property type="entry name" value="PGMPMM"/>
</dbReference>
<dbReference type="Proteomes" id="UP001595799">
    <property type="component" value="Unassembled WGS sequence"/>
</dbReference>
<dbReference type="Pfam" id="PF02879">
    <property type="entry name" value="PGM_PMM_II"/>
    <property type="match status" value="1"/>
</dbReference>
<dbReference type="InterPro" id="IPR005843">
    <property type="entry name" value="A-D-PHexomutase_C"/>
</dbReference>
<dbReference type="InterPro" id="IPR005844">
    <property type="entry name" value="A-D-PHexomutase_a/b/a-I"/>
</dbReference>
<dbReference type="Pfam" id="PF02880">
    <property type="entry name" value="PGM_PMM_III"/>
    <property type="match status" value="1"/>
</dbReference>
<keyword evidence="6" id="KW-0413">Isomerase</keyword>
<evidence type="ECO:0000313" key="13">
    <source>
        <dbReference type="Proteomes" id="UP001595799"/>
    </source>
</evidence>
<feature type="domain" description="Alpha-D-phosphohexomutase alpha/beta/alpha" evidence="10">
    <location>
        <begin position="164"/>
        <end position="260"/>
    </location>
</feature>
<evidence type="ECO:0000259" key="9">
    <source>
        <dbReference type="Pfam" id="PF02878"/>
    </source>
</evidence>
<keyword evidence="13" id="KW-1185">Reference proteome</keyword>
<evidence type="ECO:0000256" key="7">
    <source>
        <dbReference type="RuleBase" id="RU004326"/>
    </source>
</evidence>
<dbReference type="Pfam" id="PF02878">
    <property type="entry name" value="PGM_PMM_I"/>
    <property type="match status" value="1"/>
</dbReference>
<dbReference type="PANTHER" id="PTHR43771">
    <property type="entry name" value="PHOSPHOMANNOMUTASE"/>
    <property type="match status" value="1"/>
</dbReference>
<dbReference type="Pfam" id="PF00408">
    <property type="entry name" value="PGM_PMM_IV"/>
    <property type="match status" value="1"/>
</dbReference>
<dbReference type="InterPro" id="IPR005845">
    <property type="entry name" value="A-D-PHexomutase_a/b/a-II"/>
</dbReference>
<proteinExistence type="inferred from homology"/>
<organism evidence="12 13">
    <name type="scientific">Fodinicurvata halophila</name>
    <dbReference type="NCBI Taxonomy" id="1419723"/>
    <lineage>
        <taxon>Bacteria</taxon>
        <taxon>Pseudomonadati</taxon>
        <taxon>Pseudomonadota</taxon>
        <taxon>Alphaproteobacteria</taxon>
        <taxon>Rhodospirillales</taxon>
        <taxon>Rhodovibrionaceae</taxon>
        <taxon>Fodinicurvata</taxon>
    </lineage>
</organism>